<dbReference type="Gene3D" id="3.40.50.12780">
    <property type="entry name" value="N-terminal domain of ligase-like"/>
    <property type="match status" value="1"/>
</dbReference>
<keyword evidence="3" id="KW-1185">Reference proteome</keyword>
<dbReference type="Gene3D" id="1.10.1200.10">
    <property type="entry name" value="ACP-like"/>
    <property type="match status" value="1"/>
</dbReference>
<dbReference type="InterPro" id="IPR009081">
    <property type="entry name" value="PP-bd_ACP"/>
</dbReference>
<protein>
    <submittedName>
        <fullName evidence="2">Related to long-chain-fatty-acid CoA ligase FAA2</fullName>
    </submittedName>
</protein>
<dbReference type="SUPFAM" id="SSF53474">
    <property type="entry name" value="alpha/beta-Hydrolases"/>
    <property type="match status" value="1"/>
</dbReference>
<dbReference type="SUPFAM" id="SSF47336">
    <property type="entry name" value="ACP-like"/>
    <property type="match status" value="1"/>
</dbReference>
<evidence type="ECO:0000313" key="2">
    <source>
        <dbReference type="EMBL" id="CZS92884.1"/>
    </source>
</evidence>
<dbReference type="Proteomes" id="UP000178912">
    <property type="component" value="Unassembled WGS sequence"/>
</dbReference>
<dbReference type="PANTHER" id="PTHR24096">
    <property type="entry name" value="LONG-CHAIN-FATTY-ACID--COA LIGASE"/>
    <property type="match status" value="1"/>
</dbReference>
<evidence type="ECO:0000259" key="1">
    <source>
        <dbReference type="PROSITE" id="PS50075"/>
    </source>
</evidence>
<dbReference type="InterPro" id="IPR020845">
    <property type="entry name" value="AMP-binding_CS"/>
</dbReference>
<dbReference type="Pfam" id="PF00501">
    <property type="entry name" value="AMP-binding"/>
    <property type="match status" value="1"/>
</dbReference>
<dbReference type="Pfam" id="PF00550">
    <property type="entry name" value="PP-binding"/>
    <property type="match status" value="1"/>
</dbReference>
<dbReference type="AlphaFoldDB" id="A0A1E1K8E5"/>
<dbReference type="InterPro" id="IPR000873">
    <property type="entry name" value="AMP-dep_synth/lig_dom"/>
</dbReference>
<dbReference type="InterPro" id="IPR029058">
    <property type="entry name" value="AB_hydrolase_fold"/>
</dbReference>
<dbReference type="InterPro" id="IPR045851">
    <property type="entry name" value="AMP-bd_C_sf"/>
</dbReference>
<gene>
    <name evidence="2" type="ORF">RAG0_03392</name>
</gene>
<dbReference type="InterPro" id="IPR001031">
    <property type="entry name" value="Thioesterase"/>
</dbReference>
<dbReference type="OrthoDB" id="10253869at2759"/>
<organism evidence="2 3">
    <name type="scientific">Rhynchosporium agropyri</name>
    <dbReference type="NCBI Taxonomy" id="914238"/>
    <lineage>
        <taxon>Eukaryota</taxon>
        <taxon>Fungi</taxon>
        <taxon>Dikarya</taxon>
        <taxon>Ascomycota</taxon>
        <taxon>Pezizomycotina</taxon>
        <taxon>Leotiomycetes</taxon>
        <taxon>Helotiales</taxon>
        <taxon>Ploettnerulaceae</taxon>
        <taxon>Rhynchosporium</taxon>
    </lineage>
</organism>
<dbReference type="InterPro" id="IPR036736">
    <property type="entry name" value="ACP-like_sf"/>
</dbReference>
<dbReference type="PANTHER" id="PTHR24096:SF267">
    <property type="entry name" value="MALONATE--COA LIGASE ACSF3, MITOCHONDRIAL"/>
    <property type="match status" value="1"/>
</dbReference>
<name>A0A1E1K8E5_9HELO</name>
<dbReference type="SUPFAM" id="SSF56801">
    <property type="entry name" value="Acetyl-CoA synthetase-like"/>
    <property type="match status" value="1"/>
</dbReference>
<accession>A0A1E1K8E5</accession>
<evidence type="ECO:0000313" key="3">
    <source>
        <dbReference type="Proteomes" id="UP000178912"/>
    </source>
</evidence>
<keyword evidence="2" id="KW-0436">Ligase</keyword>
<dbReference type="PROSITE" id="PS50075">
    <property type="entry name" value="CARRIER"/>
    <property type="match status" value="1"/>
</dbReference>
<dbReference type="Gene3D" id="3.30.300.30">
    <property type="match status" value="1"/>
</dbReference>
<dbReference type="Gene3D" id="3.40.50.1820">
    <property type="entry name" value="alpha/beta hydrolase"/>
    <property type="match status" value="1"/>
</dbReference>
<dbReference type="PROSITE" id="PS00455">
    <property type="entry name" value="AMP_BINDING"/>
    <property type="match status" value="1"/>
</dbReference>
<dbReference type="InterPro" id="IPR042099">
    <property type="entry name" value="ANL_N_sf"/>
</dbReference>
<sequence>MADPTNLLRLLDRAAECATYAGIVIYDNKGRYDLATPFMNYNFMNDTFKFSYHDIRANIKEESKAVRGLLELYENKIVLLHVDNHLDGIHWFWSIVAAGGIPCMSSPFTKDRNHRTKNIKMLKLLLGNPTIISNEKSLHDFDSVDGLHLWTPGQIYRIREALIDHASFVSPCWTSVTEGSDTAVLMLTSGSTGNAKAVRLTYNQILASVKGKSEMHNMSSTDVFLNWTGLDHVANLIEIHVHAMSLCASQIHLPGGEVLLNPMKFLETIHQHRVSYTFAPNFFLGILISRLPKPTQHQLINRPALVSIAKNELPLAKTLQNLALASQPDTDKNALSDRFDPTQQQSQCLELSCLKALISGGEANVVQTCADLTNVLQQYNTPKSFIRPGYGMTETCAGSVYNAIDCPVYDIEQSSEFASLGQPIPGIQMRIVRSDGSSAHPGESGELQISGAVLFPGYYNNPEETAKSYTADGWFKTGDKGIIDANGRLSLTGREKDLIIVNGLNLQPQGIECAIQEAQISGVTPTYTVAFGQRPTDLHTEVIVVVYLPTYDLEDPFRRGQTATAISKAIVTYCGIRPHKIIPLEPSLLQKSTLGKLSRPKIRKAYEEGHYDKLVRIDQEYLETYHEELFVPPTTDTEIAVVGKCQEVFGSSAVRIGVNDNLFMLGASSIDLLTFKMGLQDCLGLSSIPITYFFSYPILQDLAHSLVGLMPKTTSPITLPSSALTYDPVVILDPNTGSTKTPLWFIHPGMGEILIFMNLSRYITDRPVYALRARGFDPSNGGYYSSMSEIIQSYLSGIKRIQPHGPYAFLGYSFGSILSFEITKILESSKEEVKFLGTLDQPPRFKQRTRTYDCLPDMRKLTKEQVLDHIFERAPEGRCEELGMTRQKLGNWAELAWKLKVIARDYDPQGIVKRMDIFYTGPLIGLVKAKTAQEWRRDFIGQWDEFVGDVQYHEVKGTHRTLISPPYLVGFWKVFKRAMENRGL</sequence>
<proteinExistence type="predicted"/>
<dbReference type="Pfam" id="PF00975">
    <property type="entry name" value="Thioesterase"/>
    <property type="match status" value="1"/>
</dbReference>
<dbReference type="GO" id="GO:0006633">
    <property type="term" value="P:fatty acid biosynthetic process"/>
    <property type="evidence" value="ECO:0007669"/>
    <property type="project" value="TreeGrafter"/>
</dbReference>
<dbReference type="GO" id="GO:0031957">
    <property type="term" value="F:very long-chain fatty acid-CoA ligase activity"/>
    <property type="evidence" value="ECO:0007669"/>
    <property type="project" value="TreeGrafter"/>
</dbReference>
<dbReference type="EMBL" id="FJUX01000014">
    <property type="protein sequence ID" value="CZS92884.1"/>
    <property type="molecule type" value="Genomic_DNA"/>
</dbReference>
<reference evidence="3" key="1">
    <citation type="submission" date="2016-03" db="EMBL/GenBank/DDBJ databases">
        <authorList>
            <person name="Guldener U."/>
        </authorList>
    </citation>
    <scope>NUCLEOTIDE SEQUENCE [LARGE SCALE GENOMIC DNA]</scope>
    <source>
        <strain evidence="3">04CH-RAC-A.6.1</strain>
    </source>
</reference>
<feature type="domain" description="Carrier" evidence="1">
    <location>
        <begin position="632"/>
        <end position="710"/>
    </location>
</feature>